<gene>
    <name evidence="2" type="primary">BnaA02g04880D</name>
    <name evidence="2" type="ORF">GSBRNA2T00081367001</name>
</gene>
<organism evidence="2 3">
    <name type="scientific">Brassica napus</name>
    <name type="common">Rape</name>
    <dbReference type="NCBI Taxonomy" id="3708"/>
    <lineage>
        <taxon>Eukaryota</taxon>
        <taxon>Viridiplantae</taxon>
        <taxon>Streptophyta</taxon>
        <taxon>Embryophyta</taxon>
        <taxon>Tracheophyta</taxon>
        <taxon>Spermatophyta</taxon>
        <taxon>Magnoliopsida</taxon>
        <taxon>eudicotyledons</taxon>
        <taxon>Gunneridae</taxon>
        <taxon>Pentapetalae</taxon>
        <taxon>rosids</taxon>
        <taxon>malvids</taxon>
        <taxon>Brassicales</taxon>
        <taxon>Brassicaceae</taxon>
        <taxon>Brassiceae</taxon>
        <taxon>Brassica</taxon>
    </lineage>
</organism>
<dbReference type="PANTHER" id="PTHR22599">
    <property type="entry name" value="MPS ONE BINDER KINASE ACTIVATOR-LIKE MOB"/>
    <property type="match status" value="1"/>
</dbReference>
<reference evidence="2 3" key="1">
    <citation type="journal article" date="2014" name="Science">
        <title>Plant genetics. Early allopolyploid evolution in the post-Neolithic Brassica napus oilseed genome.</title>
        <authorList>
            <person name="Chalhoub B."/>
            <person name="Denoeud F."/>
            <person name="Liu S."/>
            <person name="Parkin I.A."/>
            <person name="Tang H."/>
            <person name="Wang X."/>
            <person name="Chiquet J."/>
            <person name="Belcram H."/>
            <person name="Tong C."/>
            <person name="Samans B."/>
            <person name="Correa M."/>
            <person name="Da Silva C."/>
            <person name="Just J."/>
            <person name="Falentin C."/>
            <person name="Koh C.S."/>
            <person name="Le Clainche I."/>
            <person name="Bernard M."/>
            <person name="Bento P."/>
            <person name="Noel B."/>
            <person name="Labadie K."/>
            <person name="Alberti A."/>
            <person name="Charles M."/>
            <person name="Arnaud D."/>
            <person name="Guo H."/>
            <person name="Daviaud C."/>
            <person name="Alamery S."/>
            <person name="Jabbari K."/>
            <person name="Zhao M."/>
            <person name="Edger P.P."/>
            <person name="Chelaifa H."/>
            <person name="Tack D."/>
            <person name="Lassalle G."/>
            <person name="Mestiri I."/>
            <person name="Schnel N."/>
            <person name="Le Paslier M.C."/>
            <person name="Fan G."/>
            <person name="Renault V."/>
            <person name="Bayer P.E."/>
            <person name="Golicz A.A."/>
            <person name="Manoli S."/>
            <person name="Lee T.H."/>
            <person name="Thi V.H."/>
            <person name="Chalabi S."/>
            <person name="Hu Q."/>
            <person name="Fan C."/>
            <person name="Tollenaere R."/>
            <person name="Lu Y."/>
            <person name="Battail C."/>
            <person name="Shen J."/>
            <person name="Sidebottom C.H."/>
            <person name="Wang X."/>
            <person name="Canaguier A."/>
            <person name="Chauveau A."/>
            <person name="Berard A."/>
            <person name="Deniot G."/>
            <person name="Guan M."/>
            <person name="Liu Z."/>
            <person name="Sun F."/>
            <person name="Lim Y.P."/>
            <person name="Lyons E."/>
            <person name="Town C.D."/>
            <person name="Bancroft I."/>
            <person name="Wang X."/>
            <person name="Meng J."/>
            <person name="Ma J."/>
            <person name="Pires J.C."/>
            <person name="King G.J."/>
            <person name="Brunel D."/>
            <person name="Delourme R."/>
            <person name="Renard M."/>
            <person name="Aury J.M."/>
            <person name="Adams K.L."/>
            <person name="Batley J."/>
            <person name="Snowdon R.J."/>
            <person name="Tost J."/>
            <person name="Edwards D."/>
            <person name="Zhou Y."/>
            <person name="Hua W."/>
            <person name="Sharpe A.G."/>
            <person name="Paterson A.H."/>
            <person name="Guan C."/>
            <person name="Wincker P."/>
        </authorList>
    </citation>
    <scope>NUCLEOTIDE SEQUENCE [LARGE SCALE GENOMIC DNA]</scope>
    <source>
        <strain evidence="3">cv. Darmor-bzh</strain>
    </source>
</reference>
<accession>A0A078I7I3</accession>
<dbReference type="GO" id="GO:0080141">
    <property type="term" value="P:regulation of jasmonic acid biosynthetic process"/>
    <property type="evidence" value="ECO:0007669"/>
    <property type="project" value="UniProtKB-ARBA"/>
</dbReference>
<proteinExistence type="predicted"/>
<dbReference type="GO" id="GO:0008283">
    <property type="term" value="P:cell population proliferation"/>
    <property type="evidence" value="ECO:0007669"/>
    <property type="project" value="UniProtKB-ARBA"/>
</dbReference>
<dbReference type="Pfam" id="PF03637">
    <property type="entry name" value="Mob1_phocein"/>
    <property type="match status" value="1"/>
</dbReference>
<dbReference type="AlphaFoldDB" id="A0A078I7I3"/>
<dbReference type="OMA" id="CEHRWAD"/>
<name>A0A078I7I3_BRANA</name>
<evidence type="ECO:0000313" key="3">
    <source>
        <dbReference type="Proteomes" id="UP000028999"/>
    </source>
</evidence>
<keyword evidence="3" id="KW-1185">Reference proteome</keyword>
<dbReference type="Proteomes" id="UP000028999">
    <property type="component" value="Unassembled WGS sequence"/>
</dbReference>
<sequence>MEIKLKKIKINPTHIKLANQGTTFRPKKRKTPPSGSKGSQLEELITTTLGSGNLREAVKLPPGEDINEWLAINTVDFYNHVNLLYPTLQEFCTPDTCPIMNAGLYEYRWADGVAVKEPIRVSAPEYVEYLMNWIETQIDNETIFPQKPGRLPFPPNFKDFVKPILKRMFRVYAHIYHCHFKKVVGLKEEAHLNTCFKHFVFFTSEYQLIDEANLAPLKDLVDKILNP</sequence>
<dbReference type="Gene3D" id="1.20.140.30">
    <property type="entry name" value="MOB kinase activator"/>
    <property type="match status" value="1"/>
</dbReference>
<dbReference type="GO" id="GO:0005634">
    <property type="term" value="C:nucleus"/>
    <property type="evidence" value="ECO:0000318"/>
    <property type="project" value="GO_Central"/>
</dbReference>
<evidence type="ECO:0000313" key="2">
    <source>
        <dbReference type="EMBL" id="CDY45088.1"/>
    </source>
</evidence>
<dbReference type="SMART" id="SM01388">
    <property type="entry name" value="Mob1_phocein"/>
    <property type="match status" value="1"/>
</dbReference>
<dbReference type="SUPFAM" id="SSF101152">
    <property type="entry name" value="Mob1/phocein"/>
    <property type="match status" value="1"/>
</dbReference>
<feature type="region of interest" description="Disordered" evidence="1">
    <location>
        <begin position="19"/>
        <end position="39"/>
    </location>
</feature>
<dbReference type="PaxDb" id="3708-A0A078I7I3"/>
<dbReference type="GO" id="GO:0007165">
    <property type="term" value="P:signal transduction"/>
    <property type="evidence" value="ECO:0000318"/>
    <property type="project" value="GO_Central"/>
</dbReference>
<dbReference type="Gramene" id="CDY45088">
    <property type="protein sequence ID" value="CDY45088"/>
    <property type="gene ID" value="GSBRNA2T00081367001"/>
</dbReference>
<dbReference type="STRING" id="3708.A0A078I7I3"/>
<dbReference type="GO" id="GO:0030295">
    <property type="term" value="F:protein kinase activator activity"/>
    <property type="evidence" value="ECO:0000318"/>
    <property type="project" value="GO_Central"/>
</dbReference>
<dbReference type="GO" id="GO:0005737">
    <property type="term" value="C:cytoplasm"/>
    <property type="evidence" value="ECO:0000318"/>
    <property type="project" value="GO_Central"/>
</dbReference>
<evidence type="ECO:0000256" key="1">
    <source>
        <dbReference type="SAM" id="MobiDB-lite"/>
    </source>
</evidence>
<dbReference type="InterPro" id="IPR005301">
    <property type="entry name" value="MOB_kinase_act_fam"/>
</dbReference>
<protein>
    <submittedName>
        <fullName evidence="2">BnaA02g04880D protein</fullName>
    </submittedName>
</protein>
<dbReference type="InterPro" id="IPR036703">
    <property type="entry name" value="MOB_kinase_act_sf"/>
</dbReference>
<dbReference type="EMBL" id="LK032613">
    <property type="protein sequence ID" value="CDY45088.1"/>
    <property type="molecule type" value="Genomic_DNA"/>
</dbReference>
<dbReference type="FunFam" id="1.20.140.30:FF:000001">
    <property type="entry name" value="MOB kinase activator 1A"/>
    <property type="match status" value="1"/>
</dbReference>